<dbReference type="InterPro" id="IPR026058">
    <property type="entry name" value="LIPIN"/>
</dbReference>
<dbReference type="GO" id="GO:0005811">
    <property type="term" value="C:lipid droplet"/>
    <property type="evidence" value="ECO:0007669"/>
    <property type="project" value="EnsemblFungi"/>
</dbReference>
<evidence type="ECO:0000256" key="1">
    <source>
        <dbReference type="ARBA" id="ARBA00005476"/>
    </source>
</evidence>
<evidence type="ECO:0000256" key="2">
    <source>
        <dbReference type="ARBA" id="ARBA00022553"/>
    </source>
</evidence>
<keyword evidence="2" id="KW-0597">Phosphoprotein</keyword>
<dbReference type="GO" id="GO:0019432">
    <property type="term" value="P:triglyceride biosynthetic process"/>
    <property type="evidence" value="ECO:0007669"/>
    <property type="project" value="EnsemblFungi"/>
</dbReference>
<dbReference type="InterPro" id="IPR031315">
    <property type="entry name" value="LNS2/PITP"/>
</dbReference>
<dbReference type="AlphaFoldDB" id="A0A1E4TCS5"/>
<feature type="domain" description="LNS2/PITP" evidence="4">
    <location>
        <begin position="343"/>
        <end position="502"/>
    </location>
</feature>
<keyword evidence="6" id="KW-1185">Reference proteome</keyword>
<dbReference type="Pfam" id="PF24565">
    <property type="entry name" value="Ned1_M"/>
    <property type="match status" value="1"/>
</dbReference>
<dbReference type="GO" id="GO:0008654">
    <property type="term" value="P:phospholipid biosynthetic process"/>
    <property type="evidence" value="ECO:0007669"/>
    <property type="project" value="EnsemblFungi"/>
</dbReference>
<dbReference type="SUPFAM" id="SSF56784">
    <property type="entry name" value="HAD-like"/>
    <property type="match status" value="1"/>
</dbReference>
<dbReference type="GO" id="GO:0009062">
    <property type="term" value="P:fatty acid catabolic process"/>
    <property type="evidence" value="ECO:0007669"/>
    <property type="project" value="TreeGrafter"/>
</dbReference>
<dbReference type="GO" id="GO:0009060">
    <property type="term" value="P:aerobic respiration"/>
    <property type="evidence" value="ECO:0007669"/>
    <property type="project" value="EnsemblFungi"/>
</dbReference>
<evidence type="ECO:0000313" key="6">
    <source>
        <dbReference type="Proteomes" id="UP000095023"/>
    </source>
</evidence>
<feature type="compositionally biased region" description="Polar residues" evidence="3">
    <location>
        <begin position="220"/>
        <end position="240"/>
    </location>
</feature>
<evidence type="ECO:0000259" key="4">
    <source>
        <dbReference type="SMART" id="SM00775"/>
    </source>
</evidence>
<dbReference type="GO" id="GO:0034389">
    <property type="term" value="P:lipid droplet organization"/>
    <property type="evidence" value="ECO:0007669"/>
    <property type="project" value="EnsemblFungi"/>
</dbReference>
<dbReference type="PANTHER" id="PTHR12181:SF12">
    <property type="entry name" value="PHOSPHATIDATE PHOSPHATASE"/>
    <property type="match status" value="1"/>
</dbReference>
<sequence length="560" mass="61192">MQYVGKAIGSVSKTWNSINPATLSGAIDVIVVDQPNGELASSPFHVRFGKFSTLRPSQKRVDFSVNGKKVDLSMKLGDEGEAFFVFQTDYQVPEELMTSPLVSPSSSPSSTVSAPSDEPDLLRLDSSRSRDSSPLRNSTSSDDAASNFTSADTLSEKFAKSELPVIITDSGDIILDAQGYKFDDGYADETEAQMRQILSDVLRSASESEINELISSNAPLHSSWTDENASETNESNSYLSANGAEAYPPTDSSTPATMEFDTASLPTTSTSTVDLNSEGTASATASATAASEEKYYVKTLRLTSDQLKSLDLKPGRNDCTFSVNKGKATCQARIFYWSGAEKVVISDIDGTITKSDALGHVLTMIGRDWTHVGVAKLYSDIAANGYKMMYLTSRSIGQSDSTRSYLNGIIQEDGYQLPEGPVILSPDRTITALRREVIYRKPEIFKMATLRDLKSLFSDDPNYTPFYAGFGNRIADALSYRSVSVPSSRIFTINSNGEVHMELLELAGYRSSYVFLNDLVDQFFPPVTAGLFGEEAYTDLNYWREPIPELSDLESETTSD</sequence>
<feature type="compositionally biased region" description="Polar residues" evidence="3">
    <location>
        <begin position="137"/>
        <end position="149"/>
    </location>
</feature>
<accession>A0A1E4TCS5</accession>
<dbReference type="GO" id="GO:0008195">
    <property type="term" value="F:phosphatidate phosphatase activity"/>
    <property type="evidence" value="ECO:0007669"/>
    <property type="project" value="EnsemblFungi"/>
</dbReference>
<dbReference type="OrthoDB" id="4567at2759"/>
<feature type="non-terminal residue" evidence="5">
    <location>
        <position position="560"/>
    </location>
</feature>
<dbReference type="GO" id="GO:0019915">
    <property type="term" value="P:lipid storage"/>
    <property type="evidence" value="ECO:0007669"/>
    <property type="project" value="EnsemblFungi"/>
</dbReference>
<dbReference type="Gene3D" id="3.40.50.1000">
    <property type="entry name" value="HAD superfamily/HAD-like"/>
    <property type="match status" value="1"/>
</dbReference>
<proteinExistence type="inferred from homology"/>
<feature type="compositionally biased region" description="Low complexity" evidence="3">
    <location>
        <begin position="98"/>
        <end position="116"/>
    </location>
</feature>
<protein>
    <recommendedName>
        <fullName evidence="4">LNS2/PITP domain-containing protein</fullName>
    </recommendedName>
</protein>
<organism evidence="5 6">
    <name type="scientific">Tortispora caseinolytica NRRL Y-17796</name>
    <dbReference type="NCBI Taxonomy" id="767744"/>
    <lineage>
        <taxon>Eukaryota</taxon>
        <taxon>Fungi</taxon>
        <taxon>Dikarya</taxon>
        <taxon>Ascomycota</taxon>
        <taxon>Saccharomycotina</taxon>
        <taxon>Trigonopsidomycetes</taxon>
        <taxon>Trigonopsidales</taxon>
        <taxon>Trigonopsidaceae</taxon>
        <taxon>Tortispora</taxon>
    </lineage>
</organism>
<dbReference type="InterPro" id="IPR057124">
    <property type="entry name" value="Ned1-like_M"/>
</dbReference>
<dbReference type="GO" id="GO:0042144">
    <property type="term" value="P:vacuole fusion, non-autophagic"/>
    <property type="evidence" value="ECO:0007669"/>
    <property type="project" value="EnsemblFungi"/>
</dbReference>
<evidence type="ECO:0000256" key="3">
    <source>
        <dbReference type="SAM" id="MobiDB-lite"/>
    </source>
</evidence>
<dbReference type="SMART" id="SM00775">
    <property type="entry name" value="LNS2"/>
    <property type="match status" value="1"/>
</dbReference>
<dbReference type="EMBL" id="KV453843">
    <property type="protein sequence ID" value="ODV89513.1"/>
    <property type="molecule type" value="Genomic_DNA"/>
</dbReference>
<name>A0A1E4TCS5_9ASCO</name>
<dbReference type="GO" id="GO:0005773">
    <property type="term" value="C:vacuole"/>
    <property type="evidence" value="ECO:0007669"/>
    <property type="project" value="EnsemblFungi"/>
</dbReference>
<dbReference type="GO" id="GO:0071763">
    <property type="term" value="P:nuclear membrane organization"/>
    <property type="evidence" value="ECO:0007669"/>
    <property type="project" value="EnsemblFungi"/>
</dbReference>
<feature type="region of interest" description="Disordered" evidence="3">
    <location>
        <begin position="220"/>
        <end position="262"/>
    </location>
</feature>
<dbReference type="InterPro" id="IPR036412">
    <property type="entry name" value="HAD-like_sf"/>
</dbReference>
<feature type="compositionally biased region" description="Basic and acidic residues" evidence="3">
    <location>
        <begin position="120"/>
        <end position="133"/>
    </location>
</feature>
<dbReference type="InterPro" id="IPR007651">
    <property type="entry name" value="Lipin_N"/>
</dbReference>
<reference evidence="6" key="1">
    <citation type="submission" date="2016-02" db="EMBL/GenBank/DDBJ databases">
        <title>Comparative genomics of biotechnologically important yeasts.</title>
        <authorList>
            <consortium name="DOE Joint Genome Institute"/>
            <person name="Riley R."/>
            <person name="Haridas S."/>
            <person name="Wolfe K.H."/>
            <person name="Lopes M.R."/>
            <person name="Hittinger C.T."/>
            <person name="Goker M."/>
            <person name="Salamov A."/>
            <person name="Wisecaver J."/>
            <person name="Long T.M."/>
            <person name="Aerts A.L."/>
            <person name="Barry K."/>
            <person name="Choi C."/>
            <person name="Clum A."/>
            <person name="Coughlan A.Y."/>
            <person name="Deshpande S."/>
            <person name="Douglass A.P."/>
            <person name="Hanson S.J."/>
            <person name="Klenk H.-P."/>
            <person name="Labutti K."/>
            <person name="Lapidus A."/>
            <person name="Lindquist E."/>
            <person name="Lipzen A."/>
            <person name="Meier-Kolthoff J.P."/>
            <person name="Ohm R.A."/>
            <person name="Otillar R.P."/>
            <person name="Pangilinan J."/>
            <person name="Peng Y."/>
            <person name="Rokas A."/>
            <person name="Rosa C.A."/>
            <person name="Scheuner C."/>
            <person name="Sibirny A.A."/>
            <person name="Slot J.C."/>
            <person name="Stielow J.B."/>
            <person name="Sun H."/>
            <person name="Kurtzman C.P."/>
            <person name="Blackwell M."/>
            <person name="Jeffries T.W."/>
            <person name="Grigoriev I.V."/>
        </authorList>
    </citation>
    <scope>NUCLEOTIDE SEQUENCE [LARGE SCALE GENOMIC DNA]</scope>
    <source>
        <strain evidence="6">NRRL Y-17796</strain>
    </source>
</reference>
<dbReference type="GO" id="GO:0006276">
    <property type="term" value="P:plasmid maintenance"/>
    <property type="evidence" value="ECO:0007669"/>
    <property type="project" value="EnsemblFungi"/>
</dbReference>
<evidence type="ECO:0000313" key="5">
    <source>
        <dbReference type="EMBL" id="ODV89513.1"/>
    </source>
</evidence>
<dbReference type="Pfam" id="PF04571">
    <property type="entry name" value="Lipin_N"/>
    <property type="match status" value="1"/>
</dbReference>
<dbReference type="GO" id="GO:0000976">
    <property type="term" value="F:transcription cis-regulatory region binding"/>
    <property type="evidence" value="ECO:0007669"/>
    <property type="project" value="EnsemblFungi"/>
</dbReference>
<comment type="similarity">
    <text evidence="1">Belongs to the lipin family.</text>
</comment>
<gene>
    <name evidence="5" type="ORF">CANCADRAFT_12477</name>
</gene>
<feature type="region of interest" description="Disordered" evidence="3">
    <location>
        <begin position="98"/>
        <end position="149"/>
    </location>
</feature>
<dbReference type="GO" id="GO:0005829">
    <property type="term" value="C:cytosol"/>
    <property type="evidence" value="ECO:0007669"/>
    <property type="project" value="EnsemblFungi"/>
</dbReference>
<dbReference type="InterPro" id="IPR023214">
    <property type="entry name" value="HAD_sf"/>
</dbReference>
<dbReference type="FunFam" id="3.40.50.1000:FF:000063">
    <property type="entry name" value="Nuclear elongation and deformation protein"/>
    <property type="match status" value="1"/>
</dbReference>
<dbReference type="GO" id="GO:0031965">
    <property type="term" value="C:nuclear membrane"/>
    <property type="evidence" value="ECO:0007669"/>
    <property type="project" value="EnsemblFungi"/>
</dbReference>
<dbReference type="Proteomes" id="UP000095023">
    <property type="component" value="Unassembled WGS sequence"/>
</dbReference>
<dbReference type="GO" id="GO:0006651">
    <property type="term" value="P:diacylglycerol biosynthetic process"/>
    <property type="evidence" value="ECO:0007669"/>
    <property type="project" value="EnsemblFungi"/>
</dbReference>
<dbReference type="PANTHER" id="PTHR12181">
    <property type="entry name" value="LIPIN"/>
    <property type="match status" value="1"/>
</dbReference>
<dbReference type="GO" id="GO:0007029">
    <property type="term" value="P:endoplasmic reticulum organization"/>
    <property type="evidence" value="ECO:0007669"/>
    <property type="project" value="EnsemblFungi"/>
</dbReference>
<dbReference type="Pfam" id="PF08235">
    <property type="entry name" value="LNS2"/>
    <property type="match status" value="1"/>
</dbReference>
<dbReference type="InterPro" id="IPR013209">
    <property type="entry name" value="LNS2"/>
</dbReference>